<protein>
    <recommendedName>
        <fullName evidence="3">Lysine-specific metallo-endopeptidase domain-containing protein</fullName>
    </recommendedName>
</protein>
<dbReference type="Proteomes" id="UP000182235">
    <property type="component" value="Unassembled WGS sequence"/>
</dbReference>
<dbReference type="STRING" id="1447872.A0A1J9PSB4"/>
<gene>
    <name evidence="1" type="ORF">AJ78_08317</name>
</gene>
<proteinExistence type="predicted"/>
<dbReference type="OrthoDB" id="2142213at2759"/>
<keyword evidence="2" id="KW-1185">Reference proteome</keyword>
<evidence type="ECO:0000313" key="1">
    <source>
        <dbReference type="EMBL" id="OJD10755.1"/>
    </source>
</evidence>
<evidence type="ECO:0008006" key="3">
    <source>
        <dbReference type="Google" id="ProtNLM"/>
    </source>
</evidence>
<dbReference type="EMBL" id="LGRN01000697">
    <property type="protein sequence ID" value="OJD10755.1"/>
    <property type="molecule type" value="Genomic_DNA"/>
</dbReference>
<reference evidence="1 2" key="1">
    <citation type="submission" date="2015-07" db="EMBL/GenBank/DDBJ databases">
        <title>Emmonsia species relationships and genome sequence.</title>
        <authorList>
            <consortium name="The Broad Institute Genomics Platform"/>
            <person name="Cuomo C.A."/>
            <person name="Munoz J.F."/>
            <person name="Imamovic A."/>
            <person name="Priest M.E."/>
            <person name="Young S."/>
            <person name="Clay O.K."/>
            <person name="McEwen J.G."/>
        </authorList>
    </citation>
    <scope>NUCLEOTIDE SEQUENCE [LARGE SCALE GENOMIC DNA]</scope>
    <source>
        <strain evidence="1 2">UAMH 9510</strain>
    </source>
</reference>
<sequence>MDREAIISLLARLSPSAQGIISDLLVANYQNDYVVRHIEANSVLFCGQFRPADGVKVIATAMYQDMCGSLMNEFQQAVAADICVCDESAVNGLKKDGSHGWAMKEKRDDGNVNCAADHLNVYNVTFSDCSDQDPWAVCHCDNAQESVKSMSEKFDRVPAGLQSRVCHLVAFENKTPGGVAVRPWNIIALYGDVQDSVYMHESRHCTDRGFSESEAFLKAKELDTCWPSDYSKSSDHELFAEIGVAYLYDKSGKTLHERGFDSSCLSNGLKALSDHAGSEYEKGSKCFKREPNVKIVHSSKIGVASAESLSDMAVEVSR</sequence>
<dbReference type="VEuPathDB" id="FungiDB:AJ78_08317"/>
<comment type="caution">
    <text evidence="1">The sequence shown here is derived from an EMBL/GenBank/DDBJ whole genome shotgun (WGS) entry which is preliminary data.</text>
</comment>
<accession>A0A1J9PSB4</accession>
<name>A0A1J9PSB4_9EURO</name>
<evidence type="ECO:0000313" key="2">
    <source>
        <dbReference type="Proteomes" id="UP000182235"/>
    </source>
</evidence>
<organism evidence="1 2">
    <name type="scientific">Emergomyces pasteurianus Ep9510</name>
    <dbReference type="NCBI Taxonomy" id="1447872"/>
    <lineage>
        <taxon>Eukaryota</taxon>
        <taxon>Fungi</taxon>
        <taxon>Dikarya</taxon>
        <taxon>Ascomycota</taxon>
        <taxon>Pezizomycotina</taxon>
        <taxon>Eurotiomycetes</taxon>
        <taxon>Eurotiomycetidae</taxon>
        <taxon>Onygenales</taxon>
        <taxon>Ajellomycetaceae</taxon>
        <taxon>Emergomyces</taxon>
    </lineage>
</organism>
<dbReference type="AlphaFoldDB" id="A0A1J9PSB4"/>